<dbReference type="Proteomes" id="UP000260773">
    <property type="component" value="Unassembled WGS sequence"/>
</dbReference>
<dbReference type="CDD" id="cd11537">
    <property type="entry name" value="NTP-PPase_RS21-C6_like"/>
    <property type="match status" value="1"/>
</dbReference>
<evidence type="ECO:0000313" key="2">
    <source>
        <dbReference type="Proteomes" id="UP000260773"/>
    </source>
</evidence>
<sequence length="110" mass="12696">MTQETINQIIKFRDDREWKQFHNPKDLAISISLEASELLEVFQWSGADTSSKNKIEKIKEELADVVNYCILMADACGLDLDEIVQAKIEKNNEKYPVEKSKGKSDKYDKL</sequence>
<gene>
    <name evidence="1" type="ORF">DW070_16755</name>
</gene>
<name>A0A3E2TBY3_9FIRM</name>
<dbReference type="InterPro" id="IPR052555">
    <property type="entry name" value="dCTP_Pyrophosphatase"/>
</dbReference>
<dbReference type="PANTHER" id="PTHR46523:SF1">
    <property type="entry name" value="DCTP PYROPHOSPHATASE 1"/>
    <property type="match status" value="1"/>
</dbReference>
<dbReference type="InterPro" id="IPR025984">
    <property type="entry name" value="DCTPP"/>
</dbReference>
<dbReference type="PANTHER" id="PTHR46523">
    <property type="entry name" value="DCTP PYROPHOSPHATASE 1"/>
    <property type="match status" value="1"/>
</dbReference>
<dbReference type="RefSeq" id="WP_015513409.1">
    <property type="nucleotide sequence ID" value="NZ_JAQCWV010000019.1"/>
</dbReference>
<dbReference type="Pfam" id="PF12643">
    <property type="entry name" value="MazG-like"/>
    <property type="match status" value="1"/>
</dbReference>
<evidence type="ECO:0000313" key="1">
    <source>
        <dbReference type="EMBL" id="RGB72299.1"/>
    </source>
</evidence>
<protein>
    <submittedName>
        <fullName evidence="1">Nucleotide pyrophosphohydrolase</fullName>
    </submittedName>
</protein>
<dbReference type="AlphaFoldDB" id="A0A3E2TBY3"/>
<dbReference type="PIRSF" id="PIRSF029826">
    <property type="entry name" value="UCP029826_pph"/>
    <property type="match status" value="1"/>
</dbReference>
<reference evidence="1 2" key="1">
    <citation type="submission" date="2018-08" db="EMBL/GenBank/DDBJ databases">
        <title>A genome reference for cultivated species of the human gut microbiota.</title>
        <authorList>
            <person name="Zou Y."/>
            <person name="Xue W."/>
            <person name="Luo G."/>
        </authorList>
    </citation>
    <scope>NUCLEOTIDE SEQUENCE [LARGE SCALE GENOMIC DNA]</scope>
    <source>
        <strain evidence="1 2">AF45-17</strain>
    </source>
</reference>
<comment type="caution">
    <text evidence="1">The sequence shown here is derived from an EMBL/GenBank/DDBJ whole genome shotgun (WGS) entry which is preliminary data.</text>
</comment>
<dbReference type="EMBL" id="QVEP01000081">
    <property type="protein sequence ID" value="RGB72299.1"/>
    <property type="molecule type" value="Genomic_DNA"/>
</dbReference>
<organism evidence="1 2">
    <name type="scientific">Coprococcus catus</name>
    <dbReference type="NCBI Taxonomy" id="116085"/>
    <lineage>
        <taxon>Bacteria</taxon>
        <taxon>Bacillati</taxon>
        <taxon>Bacillota</taxon>
        <taxon>Clostridia</taxon>
        <taxon>Lachnospirales</taxon>
        <taxon>Lachnospiraceae</taxon>
        <taxon>Coprococcus</taxon>
    </lineage>
</organism>
<accession>A0A3E2TBY3</accession>
<dbReference type="Gene3D" id="1.10.287.1080">
    <property type="entry name" value="MazG-like"/>
    <property type="match status" value="1"/>
</dbReference>
<keyword evidence="1" id="KW-0378">Hydrolase</keyword>
<dbReference type="GO" id="GO:0009143">
    <property type="term" value="P:nucleoside triphosphate catabolic process"/>
    <property type="evidence" value="ECO:0007669"/>
    <property type="project" value="InterPro"/>
</dbReference>
<dbReference type="SUPFAM" id="SSF101386">
    <property type="entry name" value="all-alpha NTP pyrophosphatases"/>
    <property type="match status" value="1"/>
</dbReference>
<proteinExistence type="predicted"/>
<dbReference type="GO" id="GO:0047429">
    <property type="term" value="F:nucleoside triphosphate diphosphatase activity"/>
    <property type="evidence" value="ECO:0007669"/>
    <property type="project" value="InterPro"/>
</dbReference>